<dbReference type="GO" id="GO:0055085">
    <property type="term" value="P:transmembrane transport"/>
    <property type="evidence" value="ECO:0007669"/>
    <property type="project" value="InterPro"/>
</dbReference>
<keyword evidence="2" id="KW-0472">Membrane</keyword>
<sequence>MMVHSVSDEVESKDIEMASRSSSHRQTENYKSVHKVGLPPRRNFIGEFSETLKETFFADDPLRPYKDQPRSRQLVLGLQFLFPVLEWGRSYNLSKFKGDVIAGLTIASLCIPQKSRKFFWVPAIAPLISVILSTFFVYITRADKHAVTDIDTSGIHAFEELYRSLKKREIQLFLANPGPVVIQKLHLAKFTELIGHEKIFLSVAEAVMSCTPKAREDS</sequence>
<dbReference type="EMBL" id="AMZH03013949">
    <property type="protein sequence ID" value="RRT48446.1"/>
    <property type="molecule type" value="Genomic_DNA"/>
</dbReference>
<evidence type="ECO:0000256" key="1">
    <source>
        <dbReference type="SAM" id="MobiDB-lite"/>
    </source>
</evidence>
<dbReference type="Gene3D" id="3.30.750.24">
    <property type="entry name" value="STAS domain"/>
    <property type="match status" value="1"/>
</dbReference>
<accession>A0A426Y9R9</accession>
<comment type="caution">
    <text evidence="4">The sequence shown here is derived from an EMBL/GenBank/DDBJ whole genome shotgun (WGS) entry which is preliminary data.</text>
</comment>
<dbReference type="AlphaFoldDB" id="A0A426Y9R9"/>
<protein>
    <recommendedName>
        <fullName evidence="3">STAS domain-containing protein</fullName>
    </recommendedName>
</protein>
<keyword evidence="2" id="KW-1133">Transmembrane helix</keyword>
<dbReference type="InterPro" id="IPR002645">
    <property type="entry name" value="STAS_dom"/>
</dbReference>
<dbReference type="Pfam" id="PF01740">
    <property type="entry name" value="STAS"/>
    <property type="match status" value="1"/>
</dbReference>
<evidence type="ECO:0000259" key="3">
    <source>
        <dbReference type="PROSITE" id="PS50801"/>
    </source>
</evidence>
<proteinExistence type="predicted"/>
<dbReference type="SUPFAM" id="SSF52091">
    <property type="entry name" value="SpoIIaa-like"/>
    <property type="match status" value="1"/>
</dbReference>
<keyword evidence="2" id="KW-0812">Transmembrane</keyword>
<name>A0A426Y9R9_ENSVE</name>
<organism evidence="4 5">
    <name type="scientific">Ensete ventricosum</name>
    <name type="common">Abyssinian banana</name>
    <name type="synonym">Musa ensete</name>
    <dbReference type="NCBI Taxonomy" id="4639"/>
    <lineage>
        <taxon>Eukaryota</taxon>
        <taxon>Viridiplantae</taxon>
        <taxon>Streptophyta</taxon>
        <taxon>Embryophyta</taxon>
        <taxon>Tracheophyta</taxon>
        <taxon>Spermatophyta</taxon>
        <taxon>Magnoliopsida</taxon>
        <taxon>Liliopsida</taxon>
        <taxon>Zingiberales</taxon>
        <taxon>Musaceae</taxon>
        <taxon>Ensete</taxon>
    </lineage>
</organism>
<feature type="transmembrane region" description="Helical" evidence="2">
    <location>
        <begin position="118"/>
        <end position="139"/>
    </location>
</feature>
<dbReference type="InterPro" id="IPR001902">
    <property type="entry name" value="SLC26A/SulP_fam"/>
</dbReference>
<dbReference type="PANTHER" id="PTHR11814">
    <property type="entry name" value="SULFATE TRANSPORTER"/>
    <property type="match status" value="1"/>
</dbReference>
<feature type="compositionally biased region" description="Basic and acidic residues" evidence="1">
    <location>
        <begin position="1"/>
        <end position="17"/>
    </location>
</feature>
<dbReference type="InterPro" id="IPR036513">
    <property type="entry name" value="STAS_dom_sf"/>
</dbReference>
<evidence type="ECO:0000313" key="4">
    <source>
        <dbReference type="EMBL" id="RRT48446.1"/>
    </source>
</evidence>
<evidence type="ECO:0000313" key="5">
    <source>
        <dbReference type="Proteomes" id="UP000287651"/>
    </source>
</evidence>
<dbReference type="Proteomes" id="UP000287651">
    <property type="component" value="Unassembled WGS sequence"/>
</dbReference>
<feature type="region of interest" description="Disordered" evidence="1">
    <location>
        <begin position="1"/>
        <end position="32"/>
    </location>
</feature>
<reference evidence="4 5" key="1">
    <citation type="journal article" date="2014" name="Agronomy (Basel)">
        <title>A Draft Genome Sequence for Ensete ventricosum, the Drought-Tolerant Tree Against Hunger.</title>
        <authorList>
            <person name="Harrison J."/>
            <person name="Moore K.A."/>
            <person name="Paszkiewicz K."/>
            <person name="Jones T."/>
            <person name="Grant M."/>
            <person name="Ambacheew D."/>
            <person name="Muzemil S."/>
            <person name="Studholme D.J."/>
        </authorList>
    </citation>
    <scope>NUCLEOTIDE SEQUENCE [LARGE SCALE GENOMIC DNA]</scope>
</reference>
<dbReference type="CDD" id="cd07042">
    <property type="entry name" value="STAS_SulP_like_sulfate_transporter"/>
    <property type="match status" value="1"/>
</dbReference>
<dbReference type="GO" id="GO:0016020">
    <property type="term" value="C:membrane"/>
    <property type="evidence" value="ECO:0007669"/>
    <property type="project" value="InterPro"/>
</dbReference>
<feature type="domain" description="STAS" evidence="3">
    <location>
        <begin position="143"/>
        <end position="210"/>
    </location>
</feature>
<gene>
    <name evidence="4" type="ORF">B296_00048260</name>
</gene>
<dbReference type="PROSITE" id="PS50801">
    <property type="entry name" value="STAS"/>
    <property type="match status" value="1"/>
</dbReference>
<evidence type="ECO:0000256" key="2">
    <source>
        <dbReference type="SAM" id="Phobius"/>
    </source>
</evidence>